<feature type="compositionally biased region" description="Acidic residues" evidence="1">
    <location>
        <begin position="826"/>
        <end position="844"/>
    </location>
</feature>
<name>A0ABP0M752_9DINO</name>
<protein>
    <submittedName>
        <fullName evidence="3">Transposon Ty1-NL2 Gag-Pol polyprotein</fullName>
    </submittedName>
</protein>
<feature type="compositionally biased region" description="Basic and acidic residues" evidence="1">
    <location>
        <begin position="905"/>
        <end position="914"/>
    </location>
</feature>
<evidence type="ECO:0000313" key="4">
    <source>
        <dbReference type="Proteomes" id="UP001642464"/>
    </source>
</evidence>
<dbReference type="Proteomes" id="UP001642464">
    <property type="component" value="Unassembled WGS sequence"/>
</dbReference>
<feature type="compositionally biased region" description="Low complexity" evidence="1">
    <location>
        <begin position="866"/>
        <end position="886"/>
    </location>
</feature>
<dbReference type="InterPro" id="IPR036397">
    <property type="entry name" value="RNaseH_sf"/>
</dbReference>
<feature type="region of interest" description="Disordered" evidence="1">
    <location>
        <begin position="1"/>
        <end position="74"/>
    </location>
</feature>
<organism evidence="3 4">
    <name type="scientific">Durusdinium trenchii</name>
    <dbReference type="NCBI Taxonomy" id="1381693"/>
    <lineage>
        <taxon>Eukaryota</taxon>
        <taxon>Sar</taxon>
        <taxon>Alveolata</taxon>
        <taxon>Dinophyceae</taxon>
        <taxon>Suessiales</taxon>
        <taxon>Symbiodiniaceae</taxon>
        <taxon>Durusdinium</taxon>
    </lineage>
</organism>
<feature type="domain" description="Integrase catalytic" evidence="2">
    <location>
        <begin position="556"/>
        <end position="742"/>
    </location>
</feature>
<accession>A0ABP0M752</accession>
<feature type="compositionally biased region" description="Basic and acidic residues" evidence="1">
    <location>
        <begin position="845"/>
        <end position="854"/>
    </location>
</feature>
<evidence type="ECO:0000313" key="3">
    <source>
        <dbReference type="EMBL" id="CAK9047322.1"/>
    </source>
</evidence>
<feature type="region of interest" description="Disordered" evidence="1">
    <location>
        <begin position="287"/>
        <end position="318"/>
    </location>
</feature>
<dbReference type="PROSITE" id="PS50994">
    <property type="entry name" value="INTEGRASE"/>
    <property type="match status" value="1"/>
</dbReference>
<feature type="region of interest" description="Disordered" evidence="1">
    <location>
        <begin position="770"/>
        <end position="918"/>
    </location>
</feature>
<evidence type="ECO:0000259" key="2">
    <source>
        <dbReference type="PROSITE" id="PS50994"/>
    </source>
</evidence>
<gene>
    <name evidence="3" type="ORF">SCF082_LOCUS26536</name>
</gene>
<dbReference type="EMBL" id="CAXAMM010020114">
    <property type="protein sequence ID" value="CAK9047322.1"/>
    <property type="molecule type" value="Genomic_DNA"/>
</dbReference>
<feature type="compositionally biased region" description="Low complexity" evidence="1">
    <location>
        <begin position="794"/>
        <end position="803"/>
    </location>
</feature>
<dbReference type="InterPro" id="IPR001584">
    <property type="entry name" value="Integrase_cat-core"/>
</dbReference>
<dbReference type="Gene3D" id="3.30.420.10">
    <property type="entry name" value="Ribonuclease H-like superfamily/Ribonuclease H"/>
    <property type="match status" value="1"/>
</dbReference>
<feature type="compositionally biased region" description="Pro residues" evidence="1">
    <location>
        <begin position="887"/>
        <end position="897"/>
    </location>
</feature>
<comment type="caution">
    <text evidence="3">The sequence shown here is derived from an EMBL/GenBank/DDBJ whole genome shotgun (WGS) entry which is preliminary data.</text>
</comment>
<dbReference type="SUPFAM" id="SSF53098">
    <property type="entry name" value="Ribonuclease H-like"/>
    <property type="match status" value="1"/>
</dbReference>
<evidence type="ECO:0000256" key="1">
    <source>
        <dbReference type="SAM" id="MobiDB-lite"/>
    </source>
</evidence>
<feature type="compositionally biased region" description="Basic and acidic residues" evidence="1">
    <location>
        <begin position="305"/>
        <end position="317"/>
    </location>
</feature>
<keyword evidence="4" id="KW-1185">Reference proteome</keyword>
<dbReference type="InterPro" id="IPR012337">
    <property type="entry name" value="RNaseH-like_sf"/>
</dbReference>
<reference evidence="3 4" key="1">
    <citation type="submission" date="2024-02" db="EMBL/GenBank/DDBJ databases">
        <authorList>
            <person name="Chen Y."/>
            <person name="Shah S."/>
            <person name="Dougan E. K."/>
            <person name="Thang M."/>
            <person name="Chan C."/>
        </authorList>
    </citation>
    <scope>NUCLEOTIDE SEQUENCE [LARGE SCALE GENOMIC DNA]</scope>
</reference>
<proteinExistence type="predicted"/>
<sequence>MALHGGHQGHAGFLDLEESSSSSESDGGHKDKKGYKSVPTEDPSSPASKGGSKGSRSDGSRPGSARAGDPPGLSITDSFILTQLRGWRLLSGAALSSEEWRSILASTKNQLDYDSVREALTVLFDEQIMHRSSTSSPPTHGHGTPHFFNMAEEDTWGDEDWWDDGGKGKGKGRQVYFADEIYTDYMFNKGKGGKKGNGKMNNFFEEFINYMKGYNHKGKGKGHGKLRSKNQGNVNAYYTEDYDFHGLQFDEEQVRRVDIVNGLNMFGTGDSGSWAICLRPSPIRSGPDPLNLMAPKKTTPVELDEERRVEADPRDPRSSPTVWPCFNVHVPNKAQSNKWGTWHHCAVCNLRLDHTPKPGAPANTTACENPTMVQRALKELQAALPQEMNPNGELVKAFMDKVTADERIRYLMMDARSRLEKNMATVAKAKALVKSSNPATHSKNLRTANSAGYAEEAQPVSPTSSWQAVENTELPTTIEFNPMHYLTAEEKDRMMSMIATRVQQSQAQAHMVPESEEELEPDYSRENMSNTVYGQNPLVWEMFCSKDSALAEACMREGIPVERINLAQGFDLYKPETYTTLLHLFRQQRPKKVLFTYKHGECKVESADLVIKTLTLRWLMDKPRPKTIIPDNAKSLVSQKLTEFLADLGIEVMPPPDNESWAHGITERAIGHIKETASLLQQSLPDQDPVLTLAMATGANNNTEYVKGYTSIQWAYGKQTSWSLDELRQQLSLPIDRQQQELLFEAKGDDSHTWQQLSDMIPKREFVDMTGEEPGEDETEEPYLPEVPDERTTRLPPSSTLPPAIRFHGKMPMADTGFPVGFEPPLQDDDDGANVNDYDLDEEQESKRQKTDHENMDDEGDKTKPTSSASGSRRASTSSKTPLLQEEPPPGPQPPEADPGLPEEPESKKQRTDDSDQDDLQLDLQAALQEVQEGYVFEIELDFTSNRQRKQFQRNPEMFLAKKLNSSEVHWKNLNQEERRLMNNAKGGEVSSFLKTQAVRRCLTYEEQQEAQQSDRVLRARWVLVWKPVPEEDRAQAKADRLANPDNTVYDENLTRKAKARIVLLGFQHPDLKDGSLVTMAPVSTQLMRHLSLTVIAQRDWKLESLDLKTAFLQTGEGVMEDRKLWTPGVPELRQALGAHDGELLRILRNVYGNADAPGSYGHVDDFMRAGDLSNDTWLKVRKDIDELYAWGSKKEENFRYTGLNVEVVNKNKERYVELNQDFYLEDLPPLAISDERLRLDPKTSLTDGEMAACRASLGALQWTATQTQIQACARVNLLLTELTVNKNMAVAVEINQLIKDLKKDPMQIRLWQLPHIDHWQQWVVVTMADQAHANRPQGGSTGGILTCLGGPEQATGDAGKLNTISWRSWRLKRKAISTNDGEMQATLEGEDSNFRVRFMWAQLNGCCALQDTNILEKANKLVSYVKGIVVTDSKGVFDACNKTDAPLLGMSNARSALQGYQLKEQLKESGCRLVWVSGDWNLSDSLTKKSRTCRDGLAQFKENNVWRLRFDENFVQSEKKAKRLGTSAVQQMKDLQSLVAHDPRKALDWCDGM</sequence>
<feature type="compositionally biased region" description="Acidic residues" evidence="1">
    <location>
        <begin position="770"/>
        <end position="783"/>
    </location>
</feature>